<name>A0A3G6TC15_9FLAO</name>
<sequence>MESTEDLFNEFVNQNISKEEAERNEAELLIEKGFVFDIGKRKFQIKPLVFGTITHANKHAVDLKINLTSEDNASVFNEVGKNVTPLMKFIAVCILHKRWKILLFTNFLSWYLKWKLNPEKALKISMVILQMYDIKNFITSIRMIGQLTVTSPKSPTETSLVDGNQQVSNPSTEP</sequence>
<feature type="region of interest" description="Disordered" evidence="1">
    <location>
        <begin position="151"/>
        <end position="174"/>
    </location>
</feature>
<dbReference type="RefSeq" id="WP_123868727.1">
    <property type="nucleotide sequence ID" value="NZ_CP033932.1"/>
</dbReference>
<dbReference type="GeneID" id="99063694"/>
<dbReference type="Proteomes" id="UP000271193">
    <property type="component" value="Chromosome"/>
</dbReference>
<accession>A0A3G6TC15</accession>
<evidence type="ECO:0000256" key="1">
    <source>
        <dbReference type="SAM" id="MobiDB-lite"/>
    </source>
</evidence>
<evidence type="ECO:0000313" key="2">
    <source>
        <dbReference type="EMBL" id="AZB23590.1"/>
    </source>
</evidence>
<proteinExistence type="predicted"/>
<reference evidence="3" key="1">
    <citation type="submission" date="2018-11" db="EMBL/GenBank/DDBJ databases">
        <title>Proposal to divide the Flavobacteriaceae and reorganize its genera based on Amino Acid Identity values calculated from whole genome sequences.</title>
        <authorList>
            <person name="Nicholson A.C."/>
            <person name="Gulvik C.A."/>
            <person name="Whitney A.M."/>
            <person name="Humrighouse B.W."/>
            <person name="Bell M."/>
            <person name="Holmes B."/>
            <person name="Steigerwalt A.G."/>
            <person name="Villarma A."/>
            <person name="Sheth M."/>
            <person name="Batra D."/>
            <person name="Pryor J."/>
            <person name="Bernardet J.-F."/>
            <person name="Hugo C."/>
            <person name="Kampfer P."/>
            <person name="Newman J."/>
            <person name="McQuiston J.R."/>
        </authorList>
    </citation>
    <scope>NUCLEOTIDE SEQUENCE [LARGE SCALE GENOMIC DNA]</scope>
    <source>
        <strain evidence="3">G0229</strain>
    </source>
</reference>
<protein>
    <submittedName>
        <fullName evidence="2">Uncharacterized protein</fullName>
    </submittedName>
</protein>
<evidence type="ECO:0000313" key="3">
    <source>
        <dbReference type="Proteomes" id="UP000271193"/>
    </source>
</evidence>
<dbReference type="EMBL" id="CP033932">
    <property type="protein sequence ID" value="AZB23590.1"/>
    <property type="molecule type" value="Genomic_DNA"/>
</dbReference>
<gene>
    <name evidence="2" type="ORF">EG339_02620</name>
</gene>
<dbReference type="AlphaFoldDB" id="A0A3G6TC15"/>
<organism evidence="2 3">
    <name type="scientific">Chryseobacterium bernardetii</name>
    <dbReference type="NCBI Taxonomy" id="1241978"/>
    <lineage>
        <taxon>Bacteria</taxon>
        <taxon>Pseudomonadati</taxon>
        <taxon>Bacteroidota</taxon>
        <taxon>Flavobacteriia</taxon>
        <taxon>Flavobacteriales</taxon>
        <taxon>Weeksellaceae</taxon>
        <taxon>Chryseobacterium group</taxon>
        <taxon>Chryseobacterium</taxon>
    </lineage>
</organism>
<dbReference type="KEGG" id="cben:EG339_02620"/>
<keyword evidence="3" id="KW-1185">Reference proteome</keyword>